<evidence type="ECO:0000259" key="12">
    <source>
        <dbReference type="Pfam" id="PF00056"/>
    </source>
</evidence>
<dbReference type="CDD" id="cd01337">
    <property type="entry name" value="MDH_glyoxysomal_mitochondrial"/>
    <property type="match status" value="1"/>
</dbReference>
<feature type="active site" description="Proton acceptor" evidence="7">
    <location>
        <position position="201"/>
    </location>
</feature>
<reference evidence="14 16" key="2">
    <citation type="submission" date="2018-11" db="EMBL/GenBank/DDBJ databases">
        <authorList>
            <consortium name="Pathogen Informatics"/>
        </authorList>
    </citation>
    <scope>NUCLEOTIDE SEQUENCE [LARGE SCALE GENOMIC DNA]</scope>
</reference>
<dbReference type="InterPro" id="IPR022383">
    <property type="entry name" value="Lactate/malate_DH_C"/>
</dbReference>
<dbReference type="GO" id="GO:0030060">
    <property type="term" value="F:L-malate dehydrogenase (NAD+) activity"/>
    <property type="evidence" value="ECO:0007669"/>
    <property type="project" value="UniProtKB-EC"/>
</dbReference>
<dbReference type="PIRSF" id="PIRSF000102">
    <property type="entry name" value="Lac_mal_DH"/>
    <property type="match status" value="1"/>
</dbReference>
<feature type="binding site" evidence="9">
    <location>
        <position position="118"/>
    </location>
    <ligand>
        <name>NAD(+)</name>
        <dbReference type="ChEBI" id="CHEBI:57540"/>
    </ligand>
</feature>
<evidence type="ECO:0000313" key="15">
    <source>
        <dbReference type="EMBL" id="VUZ46735.1"/>
    </source>
</evidence>
<dbReference type="InterPro" id="IPR036291">
    <property type="entry name" value="NAD(P)-bd_dom_sf"/>
</dbReference>
<keyword evidence="17" id="KW-1185">Reference proteome</keyword>
<dbReference type="SUPFAM" id="SSF56327">
    <property type="entry name" value="LDH C-terminal domain-like"/>
    <property type="match status" value="1"/>
</dbReference>
<reference evidence="15 17" key="3">
    <citation type="submission" date="2019-07" db="EMBL/GenBank/DDBJ databases">
        <authorList>
            <person name="Jastrzebski P J."/>
            <person name="Paukszto L."/>
            <person name="Jastrzebski P J."/>
        </authorList>
    </citation>
    <scope>NUCLEOTIDE SEQUENCE [LARGE SCALE GENOMIC DNA]</scope>
    <source>
        <strain evidence="15 17">WMS-il1</strain>
    </source>
</reference>
<evidence type="ECO:0000256" key="5">
    <source>
        <dbReference type="ARBA" id="ARBA00023027"/>
    </source>
</evidence>
<evidence type="ECO:0000256" key="2">
    <source>
        <dbReference type="ARBA" id="ARBA00011738"/>
    </source>
</evidence>
<dbReference type="InterPro" id="IPR015955">
    <property type="entry name" value="Lactate_DH/Glyco_Ohase_4_C"/>
</dbReference>
<dbReference type="GO" id="GO:0006108">
    <property type="term" value="P:malate metabolic process"/>
    <property type="evidence" value="ECO:0007669"/>
    <property type="project" value="InterPro"/>
</dbReference>
<keyword evidence="3 11" id="KW-0816">Tricarboxylic acid cycle</keyword>
<dbReference type="Pfam" id="PF02866">
    <property type="entry name" value="Ldh_1_C"/>
    <property type="match status" value="1"/>
</dbReference>
<dbReference type="EC" id="1.1.1.37" evidence="11"/>
<dbReference type="AlphaFoldDB" id="A0A158QBW5"/>
<dbReference type="Proteomes" id="UP000321570">
    <property type="component" value="Unassembled WGS sequence"/>
</dbReference>
<feature type="domain" description="Lactate/malate dehydrogenase C-terminal" evidence="13">
    <location>
        <begin position="171"/>
        <end position="334"/>
    </location>
</feature>
<evidence type="ECO:0000256" key="9">
    <source>
        <dbReference type="PIRSR" id="PIRSR000102-3"/>
    </source>
</evidence>
<dbReference type="OrthoDB" id="755699at2759"/>
<dbReference type="Pfam" id="PF00056">
    <property type="entry name" value="Ldh_1_N"/>
    <property type="match status" value="1"/>
</dbReference>
<protein>
    <recommendedName>
        <fullName evidence="11">Malate dehydrogenase</fullName>
        <ecNumber evidence="11">1.1.1.37</ecNumber>
    </recommendedName>
</protein>
<dbReference type="InterPro" id="IPR001252">
    <property type="entry name" value="Malate_DH_AS"/>
</dbReference>
<evidence type="ECO:0000313" key="14">
    <source>
        <dbReference type="EMBL" id="VDL16942.1"/>
    </source>
</evidence>
<comment type="similarity">
    <text evidence="1">Belongs to the LDH/MDH superfamily. MDH type 1 family.</text>
</comment>
<dbReference type="PANTHER" id="PTHR11540">
    <property type="entry name" value="MALATE AND LACTATE DEHYDROGENASE"/>
    <property type="match status" value="1"/>
</dbReference>
<dbReference type="GO" id="GO:0005739">
    <property type="term" value="C:mitochondrion"/>
    <property type="evidence" value="ECO:0007669"/>
    <property type="project" value="TreeGrafter"/>
</dbReference>
<dbReference type="InterPro" id="IPR001557">
    <property type="entry name" value="L-lactate/malate_DH"/>
</dbReference>
<dbReference type="InterPro" id="IPR001236">
    <property type="entry name" value="Lactate/malate_DH_N"/>
</dbReference>
<evidence type="ECO:0000256" key="4">
    <source>
        <dbReference type="ARBA" id="ARBA00023002"/>
    </source>
</evidence>
<dbReference type="Gene3D" id="3.40.50.720">
    <property type="entry name" value="NAD(P)-binding Rossmann-like Domain"/>
    <property type="match status" value="1"/>
</dbReference>
<evidence type="ECO:0000313" key="17">
    <source>
        <dbReference type="Proteomes" id="UP000321570"/>
    </source>
</evidence>
<sequence>MNCLRRFNLVLTHSAKYFSTSIQNSQKVAILGANGGIGQPLALLMKKSLFVTELSLYDIKNVAGVAADLSHIETRPKVTGYTGPENLKAALDGVKMVLIAAGVPRKPGMTRDDLFDSNASIVADLSRACGKYCPEAMVCVITNPINSTVPIAAEILKKEEAYNPKRLFGITTLDVVRANTFIAHTKGLDISKVSCPVVGGHSGITMVPIFSQCNPSVVFPHKTSEELVARIRNAGTDVVNAKAGEGSATLSVAYAGARFVNSLLHAMKGRGEIVECAFVESDVSETDFFASPVLLGPNGVEQVFGIGNVNKYETELLKTAIPELKKNIQRGKDFAAKY</sequence>
<dbReference type="WBParaSite" id="HDID_0000060201-mRNA-1">
    <property type="protein sequence ID" value="HDID_0000060201-mRNA-1"/>
    <property type="gene ID" value="HDID_0000060201"/>
</dbReference>
<dbReference type="InterPro" id="IPR010097">
    <property type="entry name" value="Malate_DH_type1"/>
</dbReference>
<dbReference type="EMBL" id="CABIJS010000222">
    <property type="protein sequence ID" value="VUZ46735.1"/>
    <property type="molecule type" value="Genomic_DNA"/>
</dbReference>
<dbReference type="PANTHER" id="PTHR11540:SF16">
    <property type="entry name" value="MALATE DEHYDROGENASE, MITOCHONDRIAL"/>
    <property type="match status" value="1"/>
</dbReference>
<dbReference type="GO" id="GO:0006099">
    <property type="term" value="P:tricarboxylic acid cycle"/>
    <property type="evidence" value="ECO:0007669"/>
    <property type="project" value="UniProtKB-KW"/>
</dbReference>
<evidence type="ECO:0000256" key="8">
    <source>
        <dbReference type="PIRSR" id="PIRSR000102-2"/>
    </source>
</evidence>
<feature type="binding site" evidence="9">
    <location>
        <begin position="32"/>
        <end position="38"/>
    </location>
    <ligand>
        <name>NAD(+)</name>
        <dbReference type="ChEBI" id="CHEBI:57540"/>
    </ligand>
</feature>
<dbReference type="FunFam" id="3.90.110.10:FF:000001">
    <property type="entry name" value="Malate dehydrogenase"/>
    <property type="match status" value="1"/>
</dbReference>
<dbReference type="Proteomes" id="UP000274504">
    <property type="component" value="Unassembled WGS sequence"/>
</dbReference>
<feature type="binding site" evidence="8">
    <location>
        <position position="105"/>
    </location>
    <ligand>
        <name>substrate</name>
    </ligand>
</feature>
<proteinExistence type="inferred from homology"/>
<name>A0A158QBW5_HYMDI</name>
<gene>
    <name evidence="14" type="ORF">HDID_LOCUS603</name>
    <name evidence="15" type="ORF">WMSIL1_LOCUS6544</name>
</gene>
<keyword evidence="4 10" id="KW-0560">Oxidoreductase</keyword>
<evidence type="ECO:0000313" key="18">
    <source>
        <dbReference type="WBParaSite" id="HDID_0000060201-mRNA-1"/>
    </source>
</evidence>
<feature type="binding site" evidence="8">
    <location>
        <position position="177"/>
    </location>
    <ligand>
        <name>substrate</name>
    </ligand>
</feature>
<evidence type="ECO:0000256" key="1">
    <source>
        <dbReference type="ARBA" id="ARBA00008824"/>
    </source>
</evidence>
<dbReference type="EMBL" id="UYSG01000081">
    <property type="protein sequence ID" value="VDL16942.1"/>
    <property type="molecule type" value="Genomic_DNA"/>
</dbReference>
<evidence type="ECO:0000256" key="7">
    <source>
        <dbReference type="PIRSR" id="PIRSR000102-1"/>
    </source>
</evidence>
<comment type="catalytic activity">
    <reaction evidence="6 11">
        <text>(S)-malate + NAD(+) = oxaloacetate + NADH + H(+)</text>
        <dbReference type="Rhea" id="RHEA:21432"/>
        <dbReference type="ChEBI" id="CHEBI:15378"/>
        <dbReference type="ChEBI" id="CHEBI:15589"/>
        <dbReference type="ChEBI" id="CHEBI:16452"/>
        <dbReference type="ChEBI" id="CHEBI:57540"/>
        <dbReference type="ChEBI" id="CHEBI:57945"/>
        <dbReference type="EC" id="1.1.1.37"/>
    </reaction>
</comment>
<evidence type="ECO:0000256" key="11">
    <source>
        <dbReference type="RuleBase" id="RU003405"/>
    </source>
</evidence>
<keyword evidence="5 9" id="KW-0520">NAD</keyword>
<evidence type="ECO:0000256" key="3">
    <source>
        <dbReference type="ARBA" id="ARBA00022532"/>
    </source>
</evidence>
<accession>A0A158QBW5</accession>
<feature type="binding site" evidence="8">
    <location>
        <position position="111"/>
    </location>
    <ligand>
        <name>substrate</name>
    </ligand>
</feature>
<evidence type="ECO:0000259" key="13">
    <source>
        <dbReference type="Pfam" id="PF02866"/>
    </source>
</evidence>
<feature type="binding site" evidence="8">
    <location>
        <position position="143"/>
    </location>
    <ligand>
        <name>substrate</name>
    </ligand>
</feature>
<evidence type="ECO:0000256" key="6">
    <source>
        <dbReference type="ARBA" id="ARBA00048313"/>
    </source>
</evidence>
<dbReference type="Gene3D" id="3.90.110.10">
    <property type="entry name" value="Lactate dehydrogenase/glycoside hydrolase, family 4, C-terminal"/>
    <property type="match status" value="1"/>
</dbReference>
<feature type="binding site" evidence="9">
    <location>
        <begin position="141"/>
        <end position="143"/>
    </location>
    <ligand>
        <name>NAD(+)</name>
        <dbReference type="ChEBI" id="CHEBI:57540"/>
    </ligand>
</feature>
<dbReference type="NCBIfam" id="TIGR01772">
    <property type="entry name" value="MDH_euk_gproteo"/>
    <property type="match status" value="1"/>
</dbReference>
<evidence type="ECO:0000256" key="10">
    <source>
        <dbReference type="RuleBase" id="RU003369"/>
    </source>
</evidence>
<dbReference type="SUPFAM" id="SSF51735">
    <property type="entry name" value="NAD(P)-binding Rossmann-fold domains"/>
    <property type="match status" value="1"/>
</dbReference>
<feature type="binding site" evidence="9">
    <location>
        <position position="58"/>
    </location>
    <ligand>
        <name>NAD(+)</name>
        <dbReference type="ChEBI" id="CHEBI:57540"/>
    </ligand>
</feature>
<dbReference type="PROSITE" id="PS00068">
    <property type="entry name" value="MDH"/>
    <property type="match status" value="1"/>
</dbReference>
<organism evidence="18">
    <name type="scientific">Hymenolepis diminuta</name>
    <name type="common">Rat tapeworm</name>
    <dbReference type="NCBI Taxonomy" id="6216"/>
    <lineage>
        <taxon>Eukaryota</taxon>
        <taxon>Metazoa</taxon>
        <taxon>Spiralia</taxon>
        <taxon>Lophotrochozoa</taxon>
        <taxon>Platyhelminthes</taxon>
        <taxon>Cestoda</taxon>
        <taxon>Eucestoda</taxon>
        <taxon>Cyclophyllidea</taxon>
        <taxon>Hymenolepididae</taxon>
        <taxon>Hymenolepis</taxon>
    </lineage>
</organism>
<evidence type="ECO:0000313" key="16">
    <source>
        <dbReference type="Proteomes" id="UP000274504"/>
    </source>
</evidence>
<comment type="subunit">
    <text evidence="2">Homodimer.</text>
</comment>
<dbReference type="FunFam" id="3.40.50.720:FF:000013">
    <property type="entry name" value="Malate dehydrogenase"/>
    <property type="match status" value="1"/>
</dbReference>
<dbReference type="STRING" id="6216.A0A158QBW5"/>
<reference evidence="18" key="1">
    <citation type="submission" date="2016-04" db="UniProtKB">
        <authorList>
            <consortium name="WormBaseParasite"/>
        </authorList>
    </citation>
    <scope>IDENTIFICATION</scope>
</reference>
<feature type="domain" description="Lactate/malate dehydrogenase N-terminal" evidence="12">
    <location>
        <begin position="27"/>
        <end position="169"/>
    </location>
</feature>